<dbReference type="SUPFAM" id="SSF51905">
    <property type="entry name" value="FAD/NAD(P)-binding domain"/>
    <property type="match status" value="1"/>
</dbReference>
<dbReference type="InterPro" id="IPR002938">
    <property type="entry name" value="FAD-bd"/>
</dbReference>
<dbReference type="Proteomes" id="UP000403266">
    <property type="component" value="Unassembled WGS sequence"/>
</dbReference>
<dbReference type="PANTHER" id="PTHR42685:SF22">
    <property type="entry name" value="CONDITIONED MEDIUM FACTOR RECEPTOR 1"/>
    <property type="match status" value="1"/>
</dbReference>
<keyword evidence="3" id="KW-1185">Reference proteome</keyword>
<dbReference type="Pfam" id="PF01494">
    <property type="entry name" value="FAD_binding_3"/>
    <property type="match status" value="1"/>
</dbReference>
<reference evidence="2 3" key="1">
    <citation type="journal article" date="2019" name="Syst. Appl. Microbiol.">
        <title>Microvirga tunisiensis sp. nov., a root nodule symbiotic bacterium isolated from Lupinus micranthus and L. luteus grown in Northern Tunisia.</title>
        <authorList>
            <person name="Msaddak A."/>
            <person name="Rejili M."/>
            <person name="Duran D."/>
            <person name="Mars M."/>
            <person name="Palacios J.M."/>
            <person name="Ruiz-Argueso T."/>
            <person name="Rey L."/>
            <person name="Imperial J."/>
        </authorList>
    </citation>
    <scope>NUCLEOTIDE SEQUENCE [LARGE SCALE GENOMIC DNA]</scope>
    <source>
        <strain evidence="2 3">Lmie10</strain>
    </source>
</reference>
<evidence type="ECO:0000313" key="3">
    <source>
        <dbReference type="Proteomes" id="UP000403266"/>
    </source>
</evidence>
<name>A0A5N7MGK8_9HYPH</name>
<dbReference type="Gene3D" id="3.50.50.60">
    <property type="entry name" value="FAD/NAD(P)-binding domain"/>
    <property type="match status" value="1"/>
</dbReference>
<dbReference type="GO" id="GO:0071949">
    <property type="term" value="F:FAD binding"/>
    <property type="evidence" value="ECO:0007669"/>
    <property type="project" value="InterPro"/>
</dbReference>
<accession>A0A5N7MGK8</accession>
<dbReference type="EMBL" id="VOSK01000040">
    <property type="protein sequence ID" value="MPR26135.1"/>
    <property type="molecule type" value="Genomic_DNA"/>
</dbReference>
<dbReference type="AlphaFoldDB" id="A0A5N7MGK8"/>
<dbReference type="InterPro" id="IPR050407">
    <property type="entry name" value="Geranylgeranyl_reductase"/>
</dbReference>
<dbReference type="OrthoDB" id="5652862at2"/>
<protein>
    <recommendedName>
        <fullName evidence="1">FAD-binding domain-containing protein</fullName>
    </recommendedName>
</protein>
<organism evidence="2 3">
    <name type="scientific">Microvirga tunisiensis</name>
    <dbReference type="NCBI Taxonomy" id="2108360"/>
    <lineage>
        <taxon>Bacteria</taxon>
        <taxon>Pseudomonadati</taxon>
        <taxon>Pseudomonadota</taxon>
        <taxon>Alphaproteobacteria</taxon>
        <taxon>Hyphomicrobiales</taxon>
        <taxon>Methylobacteriaceae</taxon>
        <taxon>Microvirga</taxon>
    </lineage>
</organism>
<dbReference type="InterPro" id="IPR036188">
    <property type="entry name" value="FAD/NAD-bd_sf"/>
</dbReference>
<feature type="domain" description="FAD-binding" evidence="1">
    <location>
        <begin position="8"/>
        <end position="137"/>
    </location>
</feature>
<evidence type="ECO:0000313" key="2">
    <source>
        <dbReference type="EMBL" id="MPR26135.1"/>
    </source>
</evidence>
<proteinExistence type="predicted"/>
<sequence length="384" mass="41645">MSEGRAEEIVIVGGGLAGASAASILAGAGRPALLIERDAEPRHKVCGEFLSIEAQTYLAHLGIDLDALGASRISHLRLIQGRSMTKVRLPFVARGLSRRILDEALLQQAHSRGARIIRGQAVKSISVDPSKVRIDVASSGQISAATAFLATGKHDVRGMKRVYAGAMDDLIGFKMHYHLAEEQQQALEGAVEVILFSGGYAGLQMVEQYVANLCLVVSRQCFEQVSRSWDTLLDRIIGGCPYIAERLQGARALFERPLSIFQIPYGFVHAPDPNEPQGLFRLGDQVGVIPSFTGEGMSIALHSGCLAASTFLAHGRVSSIYHGWIRSDIHRSIRLASILNRAVRHAAGQRAVFHLCRIWPAAMRHVTTLTRVQEASMSRALSAS</sequence>
<dbReference type="RefSeq" id="WP_152712167.1">
    <property type="nucleotide sequence ID" value="NZ_VOSJ01000035.1"/>
</dbReference>
<comment type="caution">
    <text evidence="2">The sequence shown here is derived from an EMBL/GenBank/DDBJ whole genome shotgun (WGS) entry which is preliminary data.</text>
</comment>
<dbReference type="PANTHER" id="PTHR42685">
    <property type="entry name" value="GERANYLGERANYL DIPHOSPHATE REDUCTASE"/>
    <property type="match status" value="1"/>
</dbReference>
<gene>
    <name evidence="2" type="ORF">FS320_13070</name>
</gene>
<evidence type="ECO:0000259" key="1">
    <source>
        <dbReference type="Pfam" id="PF01494"/>
    </source>
</evidence>